<dbReference type="CDD" id="cd02247">
    <property type="entry name" value="cupin_pirin_C"/>
    <property type="match status" value="1"/>
</dbReference>
<accession>A0A0F8BHB7</accession>
<dbReference type="Gene3D" id="2.60.120.10">
    <property type="entry name" value="Jelly Rolls"/>
    <property type="match status" value="2"/>
</dbReference>
<name>A0A0F8BHB7_9EURY</name>
<dbReference type="AlphaFoldDB" id="A0A0F8BHB7"/>
<dbReference type="InterPro" id="IPR011051">
    <property type="entry name" value="RmlC_Cupin_sf"/>
</dbReference>
<evidence type="ECO:0000259" key="4">
    <source>
        <dbReference type="Pfam" id="PF02678"/>
    </source>
</evidence>
<dbReference type="PANTHER" id="PTHR13903">
    <property type="entry name" value="PIRIN-RELATED"/>
    <property type="match status" value="1"/>
</dbReference>
<dbReference type="OrthoDB" id="23530at2157"/>
<evidence type="ECO:0000256" key="1">
    <source>
        <dbReference type="ARBA" id="ARBA00008416"/>
    </source>
</evidence>
<dbReference type="InterPro" id="IPR008778">
    <property type="entry name" value="Pirin_C_dom"/>
</dbReference>
<feature type="domain" description="Pirin N-terminal" evidence="4">
    <location>
        <begin position="26"/>
        <end position="121"/>
    </location>
</feature>
<feature type="domain" description="Pirin C-terminal" evidence="5">
    <location>
        <begin position="171"/>
        <end position="264"/>
    </location>
</feature>
<reference evidence="6 7" key="1">
    <citation type="journal article" date="2015" name="Genome Announc.">
        <title>Draft genome sequence of a Halorubrum H3 strain isolated from the burlinskoye salt lake (Altai Krai, Russia).</title>
        <authorList>
            <person name="Rozanov A.S."/>
            <person name="Bryanskaya A.V."/>
            <person name="Malup T.K."/>
            <person name="Kotenko A.V."/>
            <person name="Peltek S.E."/>
        </authorList>
    </citation>
    <scope>NUCLEOTIDE SEQUENCE [LARGE SCALE GENOMIC DNA]</scope>
    <source>
        <strain evidence="6 7">H3</strain>
    </source>
</reference>
<evidence type="ECO:0000313" key="7">
    <source>
        <dbReference type="Proteomes" id="UP000053331"/>
    </source>
</evidence>
<dbReference type="InterPro" id="IPR014710">
    <property type="entry name" value="RmlC-like_jellyroll"/>
</dbReference>
<dbReference type="PIRSF" id="PIRSF006232">
    <property type="entry name" value="Pirin"/>
    <property type="match status" value="1"/>
</dbReference>
<dbReference type="SUPFAM" id="SSF51182">
    <property type="entry name" value="RmlC-like cupins"/>
    <property type="match status" value="1"/>
</dbReference>
<evidence type="ECO:0000313" key="6">
    <source>
        <dbReference type="EMBL" id="KKF39608.1"/>
    </source>
</evidence>
<keyword evidence="7" id="KW-1185">Reference proteome</keyword>
<dbReference type="InterPro" id="IPR003829">
    <property type="entry name" value="Pirin_N_dom"/>
</dbReference>
<dbReference type="EMBL" id="JNFH02000033">
    <property type="protein sequence ID" value="KKF39608.1"/>
    <property type="molecule type" value="Genomic_DNA"/>
</dbReference>
<dbReference type="Proteomes" id="UP000053331">
    <property type="component" value="Unassembled WGS sequence"/>
</dbReference>
<sequence length="265" mass="28690">MTPDETAAGGVEPLSGETVRHGTGVNSDRAFPTNGHPDNLDPFVLFERFYIDPDKGFPMHPHKGFEIVSYMIEGGMEHADSLGVEHTARENEAMRITTGSGIRHSEFPADGEACNGLQLWVNLPREEKEADPDYVDASAEELPTDELDGATVTTVIGEGSPIELYTPMEYLDVRVTDAWTWEVPEEWSGFLYGVEGSGTVRDAGADAGDETGTDARREFAAGDVLPNADARDVIVESDEGAGLRFVAVSGRPHGEPIRQQGPFVL</sequence>
<proteinExistence type="inferred from homology"/>
<dbReference type="RefSeq" id="WP_050025001.1">
    <property type="nucleotide sequence ID" value="NZ_JNFH02000033.1"/>
</dbReference>
<feature type="region of interest" description="Disordered" evidence="3">
    <location>
        <begin position="1"/>
        <end position="36"/>
    </location>
</feature>
<comment type="similarity">
    <text evidence="1 2">Belongs to the pirin family.</text>
</comment>
<dbReference type="PANTHER" id="PTHR13903:SF8">
    <property type="entry name" value="PIRIN"/>
    <property type="match status" value="1"/>
</dbReference>
<dbReference type="InterPro" id="IPR012093">
    <property type="entry name" value="Pirin"/>
</dbReference>
<evidence type="ECO:0000259" key="5">
    <source>
        <dbReference type="Pfam" id="PF05726"/>
    </source>
</evidence>
<evidence type="ECO:0000256" key="2">
    <source>
        <dbReference type="RuleBase" id="RU003457"/>
    </source>
</evidence>
<protein>
    <submittedName>
        <fullName evidence="6">Pirin</fullName>
    </submittedName>
</protein>
<comment type="caution">
    <text evidence="6">The sequence shown here is derived from an EMBL/GenBank/DDBJ whole genome shotgun (WGS) entry which is preliminary data.</text>
</comment>
<organism evidence="6 7">
    <name type="scientific">Halorubrum saccharovorum</name>
    <dbReference type="NCBI Taxonomy" id="2248"/>
    <lineage>
        <taxon>Archaea</taxon>
        <taxon>Methanobacteriati</taxon>
        <taxon>Methanobacteriota</taxon>
        <taxon>Stenosarchaea group</taxon>
        <taxon>Halobacteria</taxon>
        <taxon>Halobacteriales</taxon>
        <taxon>Haloferacaceae</taxon>
        <taxon>Halorubrum</taxon>
    </lineage>
</organism>
<gene>
    <name evidence="6" type="ORF">FK85_27265</name>
</gene>
<dbReference type="Pfam" id="PF05726">
    <property type="entry name" value="Pirin_C"/>
    <property type="match status" value="1"/>
</dbReference>
<dbReference type="Pfam" id="PF02678">
    <property type="entry name" value="Pirin"/>
    <property type="match status" value="1"/>
</dbReference>
<evidence type="ECO:0000256" key="3">
    <source>
        <dbReference type="SAM" id="MobiDB-lite"/>
    </source>
</evidence>